<name>A0A2X0IF95_9ACTN</name>
<dbReference type="Proteomes" id="UP000248889">
    <property type="component" value="Unassembled WGS sequence"/>
</dbReference>
<keyword evidence="2" id="KW-1185">Reference proteome</keyword>
<evidence type="ECO:0000313" key="1">
    <source>
        <dbReference type="EMBL" id="RAG82101.1"/>
    </source>
</evidence>
<reference evidence="1 2" key="1">
    <citation type="submission" date="2018-06" db="EMBL/GenBank/DDBJ databases">
        <title>Streptacidiphilus pinicola sp. nov., isolated from pine grove soil.</title>
        <authorList>
            <person name="Roh S.G."/>
            <person name="Park S."/>
            <person name="Kim M.-K."/>
            <person name="Yun B.-R."/>
            <person name="Park J."/>
            <person name="Kim M.J."/>
            <person name="Kim Y.S."/>
            <person name="Kim S.B."/>
        </authorList>
    </citation>
    <scope>NUCLEOTIDE SEQUENCE [LARGE SCALE GENOMIC DNA]</scope>
    <source>
        <strain evidence="1 2">MMS16-CNU450</strain>
    </source>
</reference>
<sequence length="192" mass="20956">MLTLPSLASRLSALSPSCGPTRLVAVDGYAGSGKTTFSALLADELGGPERAPVVHLDDLATHEQFFDWTERLHSEVLAPLAQGRAVRHRVYDWELARFGASRELPAAPPFLLLEGVGAGRRAVRRQLAALLWMDLDAETARTRGELRDGPALAPFWSRWSAEQTEHFRVDPSRPFADFLVTGTTGRPLADAA</sequence>
<evidence type="ECO:0008006" key="3">
    <source>
        <dbReference type="Google" id="ProtNLM"/>
    </source>
</evidence>
<comment type="caution">
    <text evidence="1">The sequence shown here is derived from an EMBL/GenBank/DDBJ whole genome shotgun (WGS) entry which is preliminary data.</text>
</comment>
<protein>
    <recommendedName>
        <fullName evidence="3">Uridine kinase</fullName>
    </recommendedName>
</protein>
<gene>
    <name evidence="1" type="ORF">DN069_29325</name>
</gene>
<dbReference type="AlphaFoldDB" id="A0A2X0IF95"/>
<evidence type="ECO:0000313" key="2">
    <source>
        <dbReference type="Proteomes" id="UP000248889"/>
    </source>
</evidence>
<dbReference type="OrthoDB" id="3237545at2"/>
<dbReference type="EMBL" id="QKYN01000124">
    <property type="protein sequence ID" value="RAG82101.1"/>
    <property type="molecule type" value="Genomic_DNA"/>
</dbReference>
<dbReference type="Gene3D" id="3.40.50.300">
    <property type="entry name" value="P-loop containing nucleotide triphosphate hydrolases"/>
    <property type="match status" value="1"/>
</dbReference>
<dbReference type="SUPFAM" id="SSF52540">
    <property type="entry name" value="P-loop containing nucleoside triphosphate hydrolases"/>
    <property type="match status" value="1"/>
</dbReference>
<organism evidence="1 2">
    <name type="scientific">Streptacidiphilus pinicola</name>
    <dbReference type="NCBI Taxonomy" id="2219663"/>
    <lineage>
        <taxon>Bacteria</taxon>
        <taxon>Bacillati</taxon>
        <taxon>Actinomycetota</taxon>
        <taxon>Actinomycetes</taxon>
        <taxon>Kitasatosporales</taxon>
        <taxon>Streptomycetaceae</taxon>
        <taxon>Streptacidiphilus</taxon>
    </lineage>
</organism>
<proteinExistence type="predicted"/>
<dbReference type="RefSeq" id="WP_111506059.1">
    <property type="nucleotide sequence ID" value="NZ_QKYN01000124.1"/>
</dbReference>
<dbReference type="InterPro" id="IPR027417">
    <property type="entry name" value="P-loop_NTPase"/>
</dbReference>
<accession>A0A2X0IF95</accession>